<evidence type="ECO:0000256" key="5">
    <source>
        <dbReference type="ARBA" id="ARBA00022741"/>
    </source>
</evidence>
<dbReference type="GO" id="GO:0071555">
    <property type="term" value="P:cell wall organization"/>
    <property type="evidence" value="ECO:0007669"/>
    <property type="project" value="UniProtKB-KW"/>
</dbReference>
<dbReference type="GO" id="GO:0005524">
    <property type="term" value="F:ATP binding"/>
    <property type="evidence" value="ECO:0007669"/>
    <property type="project" value="UniProtKB-KW"/>
</dbReference>
<evidence type="ECO:0000256" key="4">
    <source>
        <dbReference type="ARBA" id="ARBA00022598"/>
    </source>
</evidence>
<dbReference type="GO" id="GO:0008716">
    <property type="term" value="F:D-alanine-D-alanine ligase activity"/>
    <property type="evidence" value="ECO:0007669"/>
    <property type="project" value="InterPro"/>
</dbReference>
<evidence type="ECO:0000256" key="6">
    <source>
        <dbReference type="ARBA" id="ARBA00022840"/>
    </source>
</evidence>
<keyword evidence="4" id="KW-0436">Ligase</keyword>
<keyword evidence="9" id="KW-0961">Cell wall biogenesis/degradation</keyword>
<dbReference type="InterPro" id="IPR005905">
    <property type="entry name" value="D_ala_D_ala"/>
</dbReference>
<dbReference type="PROSITE" id="PS00844">
    <property type="entry name" value="DALA_DALA_LIGASE_2"/>
    <property type="match status" value="1"/>
</dbReference>
<dbReference type="NCBIfam" id="TIGR01205">
    <property type="entry name" value="D_ala_D_alaTIGR"/>
    <property type="match status" value="1"/>
</dbReference>
<organism evidence="11">
    <name type="scientific">marine metagenome</name>
    <dbReference type="NCBI Taxonomy" id="408172"/>
    <lineage>
        <taxon>unclassified sequences</taxon>
        <taxon>metagenomes</taxon>
        <taxon>ecological metagenomes</taxon>
    </lineage>
</organism>
<proteinExistence type="inferred from homology"/>
<evidence type="ECO:0000313" key="11">
    <source>
        <dbReference type="EMBL" id="SVA08989.1"/>
    </source>
</evidence>
<dbReference type="SUPFAM" id="SSF52440">
    <property type="entry name" value="PreATP-grasp domain"/>
    <property type="match status" value="1"/>
</dbReference>
<dbReference type="Gene3D" id="3.30.1490.20">
    <property type="entry name" value="ATP-grasp fold, A domain"/>
    <property type="match status" value="1"/>
</dbReference>
<evidence type="ECO:0000256" key="2">
    <source>
        <dbReference type="ARBA" id="ARBA00010871"/>
    </source>
</evidence>
<dbReference type="HAMAP" id="MF_00047">
    <property type="entry name" value="Dala_Dala_lig"/>
    <property type="match status" value="1"/>
</dbReference>
<keyword evidence="3" id="KW-0963">Cytoplasm</keyword>
<dbReference type="InterPro" id="IPR000291">
    <property type="entry name" value="D-Ala_lig_Van_CS"/>
</dbReference>
<reference evidence="11" key="1">
    <citation type="submission" date="2018-05" db="EMBL/GenBank/DDBJ databases">
        <authorList>
            <person name="Lanie J.A."/>
            <person name="Ng W.-L."/>
            <person name="Kazmierczak K.M."/>
            <person name="Andrzejewski T.M."/>
            <person name="Davidsen T.M."/>
            <person name="Wayne K.J."/>
            <person name="Tettelin H."/>
            <person name="Glass J.I."/>
            <person name="Rusch D."/>
            <person name="Podicherti R."/>
            <person name="Tsui H.-C.T."/>
            <person name="Winkler M.E."/>
        </authorList>
    </citation>
    <scope>NUCLEOTIDE SEQUENCE</scope>
</reference>
<evidence type="ECO:0000256" key="3">
    <source>
        <dbReference type="ARBA" id="ARBA00022490"/>
    </source>
</evidence>
<accession>A0A381SZS0</accession>
<dbReference type="PROSITE" id="PS50975">
    <property type="entry name" value="ATP_GRASP"/>
    <property type="match status" value="1"/>
</dbReference>
<evidence type="ECO:0000256" key="1">
    <source>
        <dbReference type="ARBA" id="ARBA00004496"/>
    </source>
</evidence>
<dbReference type="GO" id="GO:0009252">
    <property type="term" value="P:peptidoglycan biosynthetic process"/>
    <property type="evidence" value="ECO:0007669"/>
    <property type="project" value="UniProtKB-KW"/>
</dbReference>
<protein>
    <recommendedName>
        <fullName evidence="10">ATP-grasp domain-containing protein</fullName>
    </recommendedName>
</protein>
<dbReference type="Gene3D" id="3.30.470.20">
    <property type="entry name" value="ATP-grasp fold, B domain"/>
    <property type="match status" value="1"/>
</dbReference>
<dbReference type="AlphaFoldDB" id="A0A381SZS0"/>
<sequence>VNKLGKTSRDKFGKVAVLCGGYSSEREISLITGKAVWQALLNKDIDAYRVDTKNEFLNQITENDYASVWIALHGSDGEDGKIQSLLEIMGIKYTGSGPLTCSLTMNKLFTKRLLLQNGFKTPDFKLVTHINQFEEVADLLKTPFVLKPCSQGSSIGVSIIENKNDFEKEFQALEKFNDWIIAESYLLYSEYTAAFLNEKILPLIKIDASHEHFYNYEAKYFSDETKYICPSGLDPRVEERIQKRCFNACKLFAIRGWGRIDFFIDQNDEPVILEINTVPGMTTHSLVPMAASEVGIDFDQLCFNILEMSTL</sequence>
<evidence type="ECO:0000256" key="8">
    <source>
        <dbReference type="ARBA" id="ARBA00022984"/>
    </source>
</evidence>
<name>A0A381SZS0_9ZZZZ</name>
<dbReference type="PIRSF" id="PIRSF039102">
    <property type="entry name" value="Ddl/VanB"/>
    <property type="match status" value="1"/>
</dbReference>
<dbReference type="GO" id="GO:0046872">
    <property type="term" value="F:metal ion binding"/>
    <property type="evidence" value="ECO:0007669"/>
    <property type="project" value="InterPro"/>
</dbReference>
<dbReference type="Pfam" id="PF01820">
    <property type="entry name" value="Dala_Dala_lig_N"/>
    <property type="match status" value="1"/>
</dbReference>
<feature type="non-terminal residue" evidence="11">
    <location>
        <position position="1"/>
    </location>
</feature>
<evidence type="ECO:0000259" key="10">
    <source>
        <dbReference type="PROSITE" id="PS50975"/>
    </source>
</evidence>
<dbReference type="PROSITE" id="PS00843">
    <property type="entry name" value="DALA_DALA_LIGASE_1"/>
    <property type="match status" value="1"/>
</dbReference>
<gene>
    <name evidence="11" type="ORF">METZ01_LOCUS61843</name>
</gene>
<dbReference type="PANTHER" id="PTHR23132">
    <property type="entry name" value="D-ALANINE--D-ALANINE LIGASE"/>
    <property type="match status" value="1"/>
</dbReference>
<keyword evidence="6" id="KW-0067">ATP-binding</keyword>
<dbReference type="InterPro" id="IPR011761">
    <property type="entry name" value="ATP-grasp"/>
</dbReference>
<feature type="domain" description="ATP-grasp" evidence="10">
    <location>
        <begin position="111"/>
        <end position="307"/>
    </location>
</feature>
<dbReference type="InterPro" id="IPR011127">
    <property type="entry name" value="Dala_Dala_lig_N"/>
</dbReference>
<dbReference type="SUPFAM" id="SSF56059">
    <property type="entry name" value="Glutathione synthetase ATP-binding domain-like"/>
    <property type="match status" value="1"/>
</dbReference>
<comment type="subcellular location">
    <subcellularLocation>
        <location evidence="1">Cytoplasm</location>
    </subcellularLocation>
</comment>
<evidence type="ECO:0000256" key="7">
    <source>
        <dbReference type="ARBA" id="ARBA00022960"/>
    </source>
</evidence>
<dbReference type="GO" id="GO:0008360">
    <property type="term" value="P:regulation of cell shape"/>
    <property type="evidence" value="ECO:0007669"/>
    <property type="project" value="UniProtKB-KW"/>
</dbReference>
<dbReference type="InterPro" id="IPR016185">
    <property type="entry name" value="PreATP-grasp_dom_sf"/>
</dbReference>
<dbReference type="EMBL" id="UINC01003756">
    <property type="protein sequence ID" value="SVA08989.1"/>
    <property type="molecule type" value="Genomic_DNA"/>
</dbReference>
<dbReference type="Gene3D" id="3.40.50.20">
    <property type="match status" value="1"/>
</dbReference>
<dbReference type="PANTHER" id="PTHR23132:SF23">
    <property type="entry name" value="D-ALANINE--D-ALANINE LIGASE B"/>
    <property type="match status" value="1"/>
</dbReference>
<dbReference type="NCBIfam" id="NF002378">
    <property type="entry name" value="PRK01372.1"/>
    <property type="match status" value="1"/>
</dbReference>
<keyword evidence="8" id="KW-0573">Peptidoglycan synthesis</keyword>
<comment type="similarity">
    <text evidence="2">Belongs to the D-alanine--D-alanine ligase family.</text>
</comment>
<keyword evidence="7" id="KW-0133">Cell shape</keyword>
<dbReference type="InterPro" id="IPR013815">
    <property type="entry name" value="ATP_grasp_subdomain_1"/>
</dbReference>
<dbReference type="Pfam" id="PF07478">
    <property type="entry name" value="Dala_Dala_lig_C"/>
    <property type="match status" value="1"/>
</dbReference>
<dbReference type="InterPro" id="IPR011095">
    <property type="entry name" value="Dala_Dala_lig_C"/>
</dbReference>
<evidence type="ECO:0000256" key="9">
    <source>
        <dbReference type="ARBA" id="ARBA00023316"/>
    </source>
</evidence>
<dbReference type="GO" id="GO:0005829">
    <property type="term" value="C:cytosol"/>
    <property type="evidence" value="ECO:0007669"/>
    <property type="project" value="TreeGrafter"/>
</dbReference>
<keyword evidence="5" id="KW-0547">Nucleotide-binding</keyword>